<name>A0A6B9FU85_9HYPH</name>
<evidence type="ECO:0000313" key="3">
    <source>
        <dbReference type="Proteomes" id="UP000012488"/>
    </source>
</evidence>
<evidence type="ECO:0000256" key="1">
    <source>
        <dbReference type="SAM" id="MobiDB-lite"/>
    </source>
</evidence>
<feature type="region of interest" description="Disordered" evidence="1">
    <location>
        <begin position="103"/>
        <end position="126"/>
    </location>
</feature>
<reference evidence="2 3" key="2">
    <citation type="journal article" date="2013" name="Genome Announc.">
        <title>Draft Genome Sequence of Methylobacterium mesophilicum Strain SR1.6/6, Isolated from Citrus sinensis.</title>
        <authorList>
            <person name="Marinho Almeida D."/>
            <person name="Dini-Andreote F."/>
            <person name="Camargo Neves A.A."/>
            <person name="Juca Ramos R.T."/>
            <person name="Andreote F.D."/>
            <person name="Carneiro A.R."/>
            <person name="Oliveira de Souza Lima A."/>
            <person name="Caracciolo Gomes de Sa P.H."/>
            <person name="Ribeiro Barbosa M.S."/>
            <person name="Araujo W.L."/>
            <person name="Silva A."/>
        </authorList>
    </citation>
    <scope>NUCLEOTIDE SEQUENCE [LARGE SCALE GENOMIC DNA]</scope>
    <source>
        <strain evidence="2 3">SR1.6/6</strain>
    </source>
</reference>
<organism evidence="2 3">
    <name type="scientific">Methylobacterium mesophilicum SR1.6/6</name>
    <dbReference type="NCBI Taxonomy" id="908290"/>
    <lineage>
        <taxon>Bacteria</taxon>
        <taxon>Pseudomonadati</taxon>
        <taxon>Pseudomonadota</taxon>
        <taxon>Alphaproteobacteria</taxon>
        <taxon>Hyphomicrobiales</taxon>
        <taxon>Methylobacteriaceae</taxon>
        <taxon>Methylobacterium</taxon>
    </lineage>
</organism>
<evidence type="ECO:0000313" key="2">
    <source>
        <dbReference type="EMBL" id="QGY06141.1"/>
    </source>
</evidence>
<dbReference type="InterPro" id="IPR029063">
    <property type="entry name" value="SAM-dependent_MTases_sf"/>
</dbReference>
<dbReference type="Proteomes" id="UP000012488">
    <property type="component" value="Chromosome"/>
</dbReference>
<dbReference type="AlphaFoldDB" id="A0A6B9FU85"/>
<proteinExistence type="predicted"/>
<accession>A0A6B9FU85</accession>
<reference evidence="2 3" key="1">
    <citation type="journal article" date="2012" name="Genet. Mol. Biol.">
        <title>Analysis of 16S rRNA and mxaF genes revealing insights into Methylobacterium niche-specific plant association.</title>
        <authorList>
            <person name="Dourado M.N."/>
            <person name="Andreote F.D."/>
            <person name="Dini-Andreote F."/>
            <person name="Conti R."/>
            <person name="Araujo J.M."/>
            <person name="Araujo W.L."/>
        </authorList>
    </citation>
    <scope>NUCLEOTIDE SEQUENCE [LARGE SCALE GENOMIC DNA]</scope>
    <source>
        <strain evidence="2 3">SR1.6/6</strain>
    </source>
</reference>
<dbReference type="EMBL" id="CP043538">
    <property type="protein sequence ID" value="QGY06141.1"/>
    <property type="molecule type" value="Genomic_DNA"/>
</dbReference>
<dbReference type="OrthoDB" id="9816424at2"/>
<dbReference type="SUPFAM" id="SSF53335">
    <property type="entry name" value="S-adenosyl-L-methionine-dependent methyltransferases"/>
    <property type="match status" value="1"/>
</dbReference>
<sequence length="547" mass="58869">MRPFGAYLTGAVLVLRAHSDGHAATLCPAAASVVITADGADIPATAGFDAVVLTELLPKPVAALGGDRLQATIAWGRARLRPGGWLILSVDNALSLNRLAAGSETPGREGFPSLEGRPRPDGYQLPTRSGLERSLRAFGLVHQAWWFPFPDRHAPLSLLSERGLARPCGFDPGALALAAAPDPTGAGAMLFSPQRAWTPVADQGLIGDLAPAFVVAASETPLPPDGTLAIHVGLRRRPEFERLVTFAMTASGIDVCRTPLNPGLVGRVEEVRNLFPAETYVPGPLWSTLLDRRCAQDGWCPDGVTSWAVEWRDTVSRHFAAGAEMVVDTILPSSALDAIPKNLVSGDDRAFIDLEWDLGVPLDAGHLALRGLVNALTDVRTWGRFALPPPNLLEVLRAVLPRLGLAMDDAQLAARFARESRFQSLVSGHATHRDLGWAAATFLSAADELQADPVQPSQLALLDDPAAEIARLREENEALRAARAADAAAHEAAELESDRRTDRVIAHAAELHRAHDHLQDRLLTRKAASWRNIRLPMRLRRLLKGTT</sequence>
<dbReference type="KEGG" id="mmes:MMSR116_11720"/>
<protein>
    <recommendedName>
        <fullName evidence="4">Class I SAM-dependent methyltransferase</fullName>
    </recommendedName>
</protein>
<gene>
    <name evidence="2" type="ORF">MMSR116_11720</name>
</gene>
<evidence type="ECO:0008006" key="4">
    <source>
        <dbReference type="Google" id="ProtNLM"/>
    </source>
</evidence>